<comment type="caution">
    <text evidence="1">The sequence shown here is derived from an EMBL/GenBank/DDBJ whole genome shotgun (WGS) entry which is preliminary data.</text>
</comment>
<organism evidence="1 2">
    <name type="scientific">Batillaria attramentaria</name>
    <dbReference type="NCBI Taxonomy" id="370345"/>
    <lineage>
        <taxon>Eukaryota</taxon>
        <taxon>Metazoa</taxon>
        <taxon>Spiralia</taxon>
        <taxon>Lophotrochozoa</taxon>
        <taxon>Mollusca</taxon>
        <taxon>Gastropoda</taxon>
        <taxon>Caenogastropoda</taxon>
        <taxon>Sorbeoconcha</taxon>
        <taxon>Cerithioidea</taxon>
        <taxon>Batillariidae</taxon>
        <taxon>Batillaria</taxon>
    </lineage>
</organism>
<gene>
    <name evidence="1" type="ORF">BaRGS_00038942</name>
</gene>
<evidence type="ECO:0000313" key="2">
    <source>
        <dbReference type="Proteomes" id="UP001519460"/>
    </source>
</evidence>
<protein>
    <submittedName>
        <fullName evidence="1">Uncharacterized protein</fullName>
    </submittedName>
</protein>
<dbReference type="Proteomes" id="UP001519460">
    <property type="component" value="Unassembled WGS sequence"/>
</dbReference>
<accession>A0ABD0J5E0</accession>
<reference evidence="1 2" key="1">
    <citation type="journal article" date="2023" name="Sci. Data">
        <title>Genome assembly of the Korean intertidal mud-creeper Batillaria attramentaria.</title>
        <authorList>
            <person name="Patra A.K."/>
            <person name="Ho P.T."/>
            <person name="Jun S."/>
            <person name="Lee S.J."/>
            <person name="Kim Y."/>
            <person name="Won Y.J."/>
        </authorList>
    </citation>
    <scope>NUCLEOTIDE SEQUENCE [LARGE SCALE GENOMIC DNA]</scope>
    <source>
        <strain evidence="1">Wonlab-2016</strain>
    </source>
</reference>
<keyword evidence="2" id="KW-1185">Reference proteome</keyword>
<name>A0ABD0J5E0_9CAEN</name>
<dbReference type="AlphaFoldDB" id="A0ABD0J5E0"/>
<sequence>MRTVSQISSRVTAVETGSTMCTNVQHTTISYALNRKQYILQALDFRFARCGRGALSTMSAAALCMGRVHVEHKPVIIAYTSLRCRLLGVVYPLHEKGSAKKTKFGSSGGFG</sequence>
<dbReference type="EMBL" id="JACVVK020000654">
    <property type="protein sequence ID" value="KAK7459734.1"/>
    <property type="molecule type" value="Genomic_DNA"/>
</dbReference>
<proteinExistence type="predicted"/>
<evidence type="ECO:0000313" key="1">
    <source>
        <dbReference type="EMBL" id="KAK7459734.1"/>
    </source>
</evidence>